<accession>A0A8D9MDU9</accession>
<comment type="subcellular location">
    <subcellularLocation>
        <location evidence="2">Cytoplasm</location>
        <location evidence="2">Cytoskeleton</location>
    </subcellularLocation>
    <subcellularLocation>
        <location evidence="3">Membrane</location>
    </subcellularLocation>
</comment>
<evidence type="ECO:0000256" key="11">
    <source>
        <dbReference type="PIRSR" id="PIRSR604241-50"/>
    </source>
</evidence>
<dbReference type="Proteomes" id="UP000694005">
    <property type="component" value="Chromosome A04"/>
</dbReference>
<keyword evidence="7" id="KW-0653">Protein transport</keyword>
<dbReference type="InterPro" id="IPR004241">
    <property type="entry name" value="Atg8-like"/>
</dbReference>
<keyword evidence="7" id="KW-0813">Transport</keyword>
<evidence type="ECO:0000313" key="14">
    <source>
        <dbReference type="Proteomes" id="UP000694005"/>
    </source>
</evidence>
<evidence type="ECO:0000256" key="10">
    <source>
        <dbReference type="ARBA" id="ARBA00023288"/>
    </source>
</evidence>
<dbReference type="AlphaFoldDB" id="A0A8D9MDU9"/>
<keyword evidence="10 11" id="KW-0449">Lipoprotein</keyword>
<evidence type="ECO:0000256" key="12">
    <source>
        <dbReference type="RuleBase" id="RU004384"/>
    </source>
</evidence>
<dbReference type="GO" id="GO:0016020">
    <property type="term" value="C:membrane"/>
    <property type="evidence" value="ECO:0007669"/>
    <property type="project" value="UniProtKB-SubCell"/>
</dbReference>
<evidence type="ECO:0000256" key="6">
    <source>
        <dbReference type="ARBA" id="ARBA00022786"/>
    </source>
</evidence>
<sequence length="103" mass="11860">MYVFLSLQDGVCLEKRQAESLRIIEKYPDRIHVIVEKAEKFEIPNIDKKKIKLSSEKAIFIYVDNVLPPTGEILSSVYEEEKYEDGFLYITYSGETTFGASSI</sequence>
<dbReference type="GO" id="GO:0015031">
    <property type="term" value="P:protein transport"/>
    <property type="evidence" value="ECO:0007669"/>
    <property type="project" value="UniProtKB-KW"/>
</dbReference>
<evidence type="ECO:0000256" key="8">
    <source>
        <dbReference type="ARBA" id="ARBA00023136"/>
    </source>
</evidence>
<keyword evidence="6" id="KW-0833">Ubl conjugation pathway</keyword>
<dbReference type="InterPro" id="IPR029071">
    <property type="entry name" value="Ubiquitin-like_domsf"/>
</dbReference>
<dbReference type="GO" id="GO:0006914">
    <property type="term" value="P:autophagy"/>
    <property type="evidence" value="ECO:0007669"/>
    <property type="project" value="UniProtKB-KW"/>
</dbReference>
<evidence type="ECO:0000313" key="13">
    <source>
        <dbReference type="EMBL" id="CAG7908602.1"/>
    </source>
</evidence>
<organism evidence="13 14">
    <name type="scientific">Brassica campestris</name>
    <name type="common">Field mustard</name>
    <dbReference type="NCBI Taxonomy" id="3711"/>
    <lineage>
        <taxon>Eukaryota</taxon>
        <taxon>Viridiplantae</taxon>
        <taxon>Streptophyta</taxon>
        <taxon>Embryophyta</taxon>
        <taxon>Tracheophyta</taxon>
        <taxon>Spermatophyta</taxon>
        <taxon>Magnoliopsida</taxon>
        <taxon>eudicotyledons</taxon>
        <taxon>Gunneridae</taxon>
        <taxon>Pentapetalae</taxon>
        <taxon>rosids</taxon>
        <taxon>malvids</taxon>
        <taxon>Brassicales</taxon>
        <taxon>Brassicaceae</taxon>
        <taxon>Brassiceae</taxon>
        <taxon>Brassica</taxon>
    </lineage>
</organism>
<dbReference type="SUPFAM" id="SSF54236">
    <property type="entry name" value="Ubiquitin-like"/>
    <property type="match status" value="1"/>
</dbReference>
<keyword evidence="9" id="KW-0963">Cytoplasm</keyword>
<keyword evidence="8" id="KW-0472">Membrane</keyword>
<dbReference type="GO" id="GO:0005776">
    <property type="term" value="C:autophagosome"/>
    <property type="evidence" value="ECO:0007669"/>
    <property type="project" value="UniProtKB-ARBA"/>
</dbReference>
<evidence type="ECO:0000256" key="9">
    <source>
        <dbReference type="ARBA" id="ARBA00023212"/>
    </source>
</evidence>
<evidence type="ECO:0000256" key="1">
    <source>
        <dbReference type="ARBA" id="ARBA00003307"/>
    </source>
</evidence>
<evidence type="ECO:0000256" key="5">
    <source>
        <dbReference type="ARBA" id="ARBA00022701"/>
    </source>
</evidence>
<dbReference type="Gene3D" id="3.10.20.90">
    <property type="entry name" value="Phosphatidylinositol 3-kinase Catalytic Subunit, Chain A, domain 1"/>
    <property type="match status" value="2"/>
</dbReference>
<dbReference type="PANTHER" id="PTHR10969">
    <property type="entry name" value="MICROTUBULE-ASSOCIATED PROTEINS 1A/1B LIGHT CHAIN 3-RELATED"/>
    <property type="match status" value="1"/>
</dbReference>
<dbReference type="Pfam" id="PF02991">
    <property type="entry name" value="ATG8"/>
    <property type="match status" value="1"/>
</dbReference>
<proteinExistence type="inferred from homology"/>
<keyword evidence="12" id="KW-0072">Autophagy</keyword>
<comment type="similarity">
    <text evidence="4 12">Belongs to the ATG8 family.</text>
</comment>
<dbReference type="GO" id="GO:0005874">
    <property type="term" value="C:microtubule"/>
    <property type="evidence" value="ECO:0007669"/>
    <property type="project" value="UniProtKB-KW"/>
</dbReference>
<dbReference type="Gramene" id="A04p35030.2_BraZ1">
    <property type="protein sequence ID" value="A04p35030.2_BraZ1.CDS"/>
    <property type="gene ID" value="A04g35030.2_BraZ1"/>
</dbReference>
<comment type="function">
    <text evidence="1">Ubiquitin-like modifier involved in autophagosomes formation. May mediate the delivery of the autophagosomes to the vacuole via the microtubule cytoskeleton.</text>
</comment>
<keyword evidence="5" id="KW-0493">Microtubule</keyword>
<evidence type="ECO:0000256" key="4">
    <source>
        <dbReference type="ARBA" id="ARBA00007293"/>
    </source>
</evidence>
<name>A0A8D9MDU9_BRACM</name>
<feature type="lipid moiety-binding region" description="Phosphatidylserine amidated glycine; alternate" evidence="11">
    <location>
        <position position="99"/>
    </location>
</feature>
<keyword evidence="9" id="KW-0206">Cytoskeleton</keyword>
<evidence type="ECO:0000256" key="3">
    <source>
        <dbReference type="ARBA" id="ARBA00004370"/>
    </source>
</evidence>
<evidence type="ECO:0000256" key="2">
    <source>
        <dbReference type="ARBA" id="ARBA00004245"/>
    </source>
</evidence>
<dbReference type="EMBL" id="LS974620">
    <property type="protein sequence ID" value="CAG7908602.1"/>
    <property type="molecule type" value="Genomic_DNA"/>
</dbReference>
<protein>
    <recommendedName>
        <fullName evidence="12">Autophagy-related protein</fullName>
    </recommendedName>
</protein>
<evidence type="ECO:0000256" key="7">
    <source>
        <dbReference type="ARBA" id="ARBA00022927"/>
    </source>
</evidence>
<reference evidence="13 14" key="1">
    <citation type="submission" date="2021-07" db="EMBL/GenBank/DDBJ databases">
        <authorList>
            <consortium name="Genoscope - CEA"/>
            <person name="William W."/>
        </authorList>
    </citation>
    <scope>NUCLEOTIDE SEQUENCE [LARGE SCALE GENOMIC DNA]</scope>
</reference>
<gene>
    <name evidence="13" type="ORF">BRAPAZ1V2_A04P35030.2</name>
</gene>